<dbReference type="InterPro" id="IPR019734">
    <property type="entry name" value="TPR_rpt"/>
</dbReference>
<dbReference type="AlphaFoldDB" id="A0A9P0AQH4"/>
<evidence type="ECO:0000256" key="5">
    <source>
        <dbReference type="ARBA" id="ARBA00016066"/>
    </source>
</evidence>
<dbReference type="GO" id="GO:0031145">
    <property type="term" value="P:anaphase-promoting complex-dependent catabolic process"/>
    <property type="evidence" value="ECO:0007669"/>
    <property type="project" value="TreeGrafter"/>
</dbReference>
<feature type="domain" description="Anaphase-promoting complex subunit 5 N-terminal" evidence="19">
    <location>
        <begin position="48"/>
        <end position="172"/>
    </location>
</feature>
<evidence type="ECO:0000259" key="19">
    <source>
        <dbReference type="Pfam" id="PF21371"/>
    </source>
</evidence>
<keyword evidence="15" id="KW-0131">Cell cycle</keyword>
<sequence>MSSKDSQFVKKPYTGIVTPHRLTVAILINIFCSYRDSESFKSLKNSIAQCSFRRNFACLCLQLMQRPDLTLKDLRDLLQSDKYRVPIEVLDAFDETLEAMYHNGSGYMLDNVDSFSRCIQVQSDTDSKLCPRTFVAKNSVVGYYVRRLIVYFDNLTFSEITGVYLAFQRYYERWKNLSKENVSRKDLITDRNRFQEQWSRRQAELFIATQAELLSNNVEKAMNPVDMQKTIASLLKSNPRLSEAHFLSYLNYARIKDFCGAINSLYHCFDKGLVLDKGSSEERSKGQRYAALNLAILHHHFNHNDEALASLNESIKLSHEANDNVCLQEALSWLYRISKSNKDKLISHCTLKSFELNLTYTKSLGLQCFGKFSVENSGNPQPIFEILAKSDLINYQHNHRDLICNNYTMKAALWQFYGKTEMGSLWSQLFMYLNLDSWSPSNAFYGEGFCLSMCNIANNLLQQGDYNLVHVLLSFLRRRYPNEPRCLAWKLIENLFVYTKAFHNEKWYDAECAAQKIMVLNKYEGYLRLGELYYYKEDYAEAHRCATDLLKLFDEEKDMFFYTRAKVLLAEIQFASSFPNIPPGIITILEDILMDATKYRLDFQTAIIYLHIAHVQFLMGLTSQALKVLDKALVQIMAHGGNFDRARAMLLYAKLLIAGSKNLDESPRVAVLNDAADILEKVKNDFDKVQAYSRVKDVLYLQSQLYDIVKRKEERNKCSHEFRKLGEVHNTKNHFTLVKYL</sequence>
<proteinExistence type="inferred from homology"/>
<name>A0A9P0AQH4_BRAAE</name>
<feature type="domain" description="Anaphase-promoting complex subunit 5" evidence="18">
    <location>
        <begin position="245"/>
        <end position="340"/>
    </location>
</feature>
<evidence type="ECO:0000259" key="18">
    <source>
        <dbReference type="Pfam" id="PF12862"/>
    </source>
</evidence>
<protein>
    <recommendedName>
        <fullName evidence="5">Anaphase-promoting complex subunit 5</fullName>
    </recommendedName>
    <alternativeName>
        <fullName evidence="16">Cyclosome subunit 5</fullName>
    </alternativeName>
</protein>
<evidence type="ECO:0000256" key="14">
    <source>
        <dbReference type="ARBA" id="ARBA00023242"/>
    </source>
</evidence>
<evidence type="ECO:0000256" key="15">
    <source>
        <dbReference type="ARBA" id="ARBA00023306"/>
    </source>
</evidence>
<gene>
    <name evidence="20" type="ORF">MELIAE_LOCUS132</name>
</gene>
<evidence type="ECO:0000256" key="13">
    <source>
        <dbReference type="ARBA" id="ARBA00023212"/>
    </source>
</evidence>
<evidence type="ECO:0000256" key="10">
    <source>
        <dbReference type="ARBA" id="ARBA00022776"/>
    </source>
</evidence>
<dbReference type="GO" id="GO:0005819">
    <property type="term" value="C:spindle"/>
    <property type="evidence" value="ECO:0007669"/>
    <property type="project" value="UniProtKB-SubCell"/>
</dbReference>
<dbReference type="GO" id="GO:0005680">
    <property type="term" value="C:anaphase-promoting complex"/>
    <property type="evidence" value="ECO:0007669"/>
    <property type="project" value="InterPro"/>
</dbReference>
<evidence type="ECO:0000256" key="3">
    <source>
        <dbReference type="ARBA" id="ARBA00004906"/>
    </source>
</evidence>
<keyword evidence="10" id="KW-0498">Mitosis</keyword>
<keyword evidence="7" id="KW-0597">Phosphoprotein</keyword>
<dbReference type="InterPro" id="IPR026000">
    <property type="entry name" value="Apc5_dom"/>
</dbReference>
<dbReference type="GO" id="GO:0051301">
    <property type="term" value="P:cell division"/>
    <property type="evidence" value="ECO:0007669"/>
    <property type="project" value="UniProtKB-KW"/>
</dbReference>
<evidence type="ECO:0000256" key="16">
    <source>
        <dbReference type="ARBA" id="ARBA00031069"/>
    </source>
</evidence>
<organism evidence="20 21">
    <name type="scientific">Brassicogethes aeneus</name>
    <name type="common">Rape pollen beetle</name>
    <name type="synonym">Meligethes aeneus</name>
    <dbReference type="NCBI Taxonomy" id="1431903"/>
    <lineage>
        <taxon>Eukaryota</taxon>
        <taxon>Metazoa</taxon>
        <taxon>Ecdysozoa</taxon>
        <taxon>Arthropoda</taxon>
        <taxon>Hexapoda</taxon>
        <taxon>Insecta</taxon>
        <taxon>Pterygota</taxon>
        <taxon>Neoptera</taxon>
        <taxon>Endopterygota</taxon>
        <taxon>Coleoptera</taxon>
        <taxon>Polyphaga</taxon>
        <taxon>Cucujiformia</taxon>
        <taxon>Nitidulidae</taxon>
        <taxon>Meligethinae</taxon>
        <taxon>Brassicogethes</taxon>
    </lineage>
</organism>
<keyword evidence="13" id="KW-0206">Cytoskeleton</keyword>
<dbReference type="InterPro" id="IPR037679">
    <property type="entry name" value="Apc5"/>
</dbReference>
<comment type="function">
    <text evidence="17">Component of the anaphase promoting complex/cyclosome (APC/C), a cell cycle-regulated E3 ubiquitin ligase that controls progression through mitosis and the G1 phase of the cell cycle. The APC/C complex acts by mediating ubiquitination and subsequent degradation of target proteins: it mainly mediates the formation of 'Lys-11'-linked polyubiquitin chains and, to a lower extent, the formation of 'Lys-48'- and 'Lys-63'-linked polyubiquitin chains. The APC/C complex catalyzes assembly of branched 'Lys-11'-/'Lys-48'-linked branched ubiquitin chains on target proteins.</text>
</comment>
<dbReference type="SMART" id="SM00028">
    <property type="entry name" value="TPR"/>
    <property type="match status" value="3"/>
</dbReference>
<evidence type="ECO:0000256" key="4">
    <source>
        <dbReference type="ARBA" id="ARBA00007450"/>
    </source>
</evidence>
<dbReference type="Proteomes" id="UP001154078">
    <property type="component" value="Chromosome 1"/>
</dbReference>
<dbReference type="Pfam" id="PF12862">
    <property type="entry name" value="ANAPC5"/>
    <property type="match status" value="1"/>
</dbReference>
<evidence type="ECO:0000256" key="12">
    <source>
        <dbReference type="ARBA" id="ARBA00022803"/>
    </source>
</evidence>
<evidence type="ECO:0000256" key="9">
    <source>
        <dbReference type="ARBA" id="ARBA00022737"/>
    </source>
</evidence>
<dbReference type="PANTHER" id="PTHR12830">
    <property type="entry name" value="ANAPHASE-PROMOTING COMPLEX SUBUNIT 5"/>
    <property type="match status" value="1"/>
</dbReference>
<comment type="pathway">
    <text evidence="3">Protein modification; protein ubiquitination.</text>
</comment>
<keyword evidence="14" id="KW-0539">Nucleus</keyword>
<evidence type="ECO:0000256" key="11">
    <source>
        <dbReference type="ARBA" id="ARBA00022786"/>
    </source>
</evidence>
<evidence type="ECO:0000256" key="17">
    <source>
        <dbReference type="ARBA" id="ARBA00045696"/>
    </source>
</evidence>
<dbReference type="SUPFAM" id="SSF48452">
    <property type="entry name" value="TPR-like"/>
    <property type="match status" value="1"/>
</dbReference>
<keyword evidence="11" id="KW-0833">Ubl conjugation pathway</keyword>
<dbReference type="GO" id="GO:0045842">
    <property type="term" value="P:positive regulation of mitotic metaphase/anaphase transition"/>
    <property type="evidence" value="ECO:0007669"/>
    <property type="project" value="TreeGrafter"/>
</dbReference>
<dbReference type="OrthoDB" id="2504561at2759"/>
<dbReference type="GO" id="GO:0070979">
    <property type="term" value="P:protein K11-linked ubiquitination"/>
    <property type="evidence" value="ECO:0007669"/>
    <property type="project" value="TreeGrafter"/>
</dbReference>
<keyword evidence="12" id="KW-0802">TPR repeat</keyword>
<dbReference type="InterPro" id="IPR048968">
    <property type="entry name" value="Apc5_N"/>
</dbReference>
<keyword evidence="6" id="KW-0963">Cytoplasm</keyword>
<keyword evidence="8" id="KW-0132">Cell division</keyword>
<accession>A0A9P0AQH4</accession>
<reference evidence="20" key="1">
    <citation type="submission" date="2021-12" db="EMBL/GenBank/DDBJ databases">
        <authorList>
            <person name="King R."/>
        </authorList>
    </citation>
    <scope>NUCLEOTIDE SEQUENCE</scope>
</reference>
<evidence type="ECO:0000313" key="20">
    <source>
        <dbReference type="EMBL" id="CAH0545837.1"/>
    </source>
</evidence>
<dbReference type="Gene3D" id="1.25.40.10">
    <property type="entry name" value="Tetratricopeptide repeat domain"/>
    <property type="match status" value="1"/>
</dbReference>
<evidence type="ECO:0000256" key="2">
    <source>
        <dbReference type="ARBA" id="ARBA00004186"/>
    </source>
</evidence>
<dbReference type="Pfam" id="PF21371">
    <property type="entry name" value="Apc5_N"/>
    <property type="match status" value="1"/>
</dbReference>
<comment type="similarity">
    <text evidence="4">Belongs to the APC5 family.</text>
</comment>
<dbReference type="PANTHER" id="PTHR12830:SF9">
    <property type="entry name" value="ANAPHASE-PROMOTING COMPLEX SUBUNIT 5"/>
    <property type="match status" value="1"/>
</dbReference>
<comment type="subcellular location">
    <subcellularLocation>
        <location evidence="2">Cytoplasm</location>
        <location evidence="2">Cytoskeleton</location>
        <location evidence="2">Spindle</location>
    </subcellularLocation>
    <subcellularLocation>
        <location evidence="1">Nucleus</location>
    </subcellularLocation>
</comment>
<dbReference type="InterPro" id="IPR011990">
    <property type="entry name" value="TPR-like_helical_dom_sf"/>
</dbReference>
<keyword evidence="9" id="KW-0677">Repeat</keyword>
<evidence type="ECO:0000256" key="1">
    <source>
        <dbReference type="ARBA" id="ARBA00004123"/>
    </source>
</evidence>
<evidence type="ECO:0000256" key="8">
    <source>
        <dbReference type="ARBA" id="ARBA00022618"/>
    </source>
</evidence>
<evidence type="ECO:0000256" key="6">
    <source>
        <dbReference type="ARBA" id="ARBA00022490"/>
    </source>
</evidence>
<evidence type="ECO:0000256" key="7">
    <source>
        <dbReference type="ARBA" id="ARBA00022553"/>
    </source>
</evidence>
<dbReference type="CDD" id="cd16270">
    <property type="entry name" value="Apc5_N"/>
    <property type="match status" value="1"/>
</dbReference>
<keyword evidence="21" id="KW-1185">Reference proteome</keyword>
<dbReference type="EMBL" id="OV121132">
    <property type="protein sequence ID" value="CAH0545837.1"/>
    <property type="molecule type" value="Genomic_DNA"/>
</dbReference>
<evidence type="ECO:0000313" key="21">
    <source>
        <dbReference type="Proteomes" id="UP001154078"/>
    </source>
</evidence>